<evidence type="ECO:0000259" key="1">
    <source>
        <dbReference type="Pfam" id="PF03358"/>
    </source>
</evidence>
<dbReference type="STRING" id="1036779.SAMN04515666_102282"/>
<dbReference type="Pfam" id="PF03358">
    <property type="entry name" value="FMN_red"/>
    <property type="match status" value="1"/>
</dbReference>
<dbReference type="PANTHER" id="PTHR30543:SF21">
    <property type="entry name" value="NAD(P)H-DEPENDENT FMN REDUCTASE LOT6"/>
    <property type="match status" value="1"/>
</dbReference>
<dbReference type="InterPro" id="IPR005025">
    <property type="entry name" value="FMN_Rdtase-like_dom"/>
</dbReference>
<evidence type="ECO:0000313" key="3">
    <source>
        <dbReference type="Proteomes" id="UP000199664"/>
    </source>
</evidence>
<dbReference type="Proteomes" id="UP000199664">
    <property type="component" value="Unassembled WGS sequence"/>
</dbReference>
<protein>
    <submittedName>
        <fullName evidence="2">NAD(P)H-dependent FMN reductase</fullName>
    </submittedName>
</protein>
<accession>A0A1H7KS90</accession>
<dbReference type="Gene3D" id="3.40.50.360">
    <property type="match status" value="1"/>
</dbReference>
<dbReference type="SUPFAM" id="SSF52218">
    <property type="entry name" value="Flavoproteins"/>
    <property type="match status" value="1"/>
</dbReference>
<dbReference type="GO" id="GO:0010181">
    <property type="term" value="F:FMN binding"/>
    <property type="evidence" value="ECO:0007669"/>
    <property type="project" value="TreeGrafter"/>
</dbReference>
<dbReference type="RefSeq" id="WP_091831183.1">
    <property type="nucleotide sequence ID" value="NZ_FOAN01000002.1"/>
</dbReference>
<proteinExistence type="predicted"/>
<reference evidence="3" key="1">
    <citation type="submission" date="2016-10" db="EMBL/GenBank/DDBJ databases">
        <authorList>
            <person name="Varghese N."/>
            <person name="Submissions S."/>
        </authorList>
    </citation>
    <scope>NUCLEOTIDE SEQUENCE [LARGE SCALE GENOMIC DNA]</scope>
    <source>
        <strain evidence="3">LMG 26383,CCUG 61248,R- 45681</strain>
    </source>
</reference>
<dbReference type="AlphaFoldDB" id="A0A1H7KS90"/>
<evidence type="ECO:0000313" key="2">
    <source>
        <dbReference type="EMBL" id="SEK88915.1"/>
    </source>
</evidence>
<sequence length="184" mass="20126">MHRPLIPQIKVAVIYGSTRQGRLCTKVAGWTIAQIEGDGPFCVESVDPGAHDLVEQTERLGRADAFIVVTPEYNRSFPAPLKALIDGTGAQWRGKPVGFVSYGGVSGGLRAVEQLRLVFAELHAATIRDGVCFANAWDQFDETGRLRDADRAERAMATMLGQLHWWASALRTARNTVPYGQFAA</sequence>
<dbReference type="InterPro" id="IPR029039">
    <property type="entry name" value="Flavoprotein-like_sf"/>
</dbReference>
<name>A0A1H7KS90_9HYPH</name>
<dbReference type="GO" id="GO:0016491">
    <property type="term" value="F:oxidoreductase activity"/>
    <property type="evidence" value="ECO:0007669"/>
    <property type="project" value="InterPro"/>
</dbReference>
<feature type="domain" description="NADPH-dependent FMN reductase-like" evidence="1">
    <location>
        <begin position="9"/>
        <end position="137"/>
    </location>
</feature>
<dbReference type="OrthoDB" id="9812295at2"/>
<dbReference type="EMBL" id="FOAN01000002">
    <property type="protein sequence ID" value="SEK88915.1"/>
    <property type="molecule type" value="Genomic_DNA"/>
</dbReference>
<dbReference type="PANTHER" id="PTHR30543">
    <property type="entry name" value="CHROMATE REDUCTASE"/>
    <property type="match status" value="1"/>
</dbReference>
<organism evidence="2 3">
    <name type="scientific">Bosea lupini</name>
    <dbReference type="NCBI Taxonomy" id="1036779"/>
    <lineage>
        <taxon>Bacteria</taxon>
        <taxon>Pseudomonadati</taxon>
        <taxon>Pseudomonadota</taxon>
        <taxon>Alphaproteobacteria</taxon>
        <taxon>Hyphomicrobiales</taxon>
        <taxon>Boseaceae</taxon>
        <taxon>Bosea</taxon>
    </lineage>
</organism>
<dbReference type="GO" id="GO:0005829">
    <property type="term" value="C:cytosol"/>
    <property type="evidence" value="ECO:0007669"/>
    <property type="project" value="TreeGrafter"/>
</dbReference>
<keyword evidence="3" id="KW-1185">Reference proteome</keyword>
<gene>
    <name evidence="2" type="ORF">SAMN04515666_102282</name>
</gene>
<dbReference type="InterPro" id="IPR050712">
    <property type="entry name" value="NAD(P)H-dep_reductase"/>
</dbReference>